<sequence>MMVVQEGHGKVSTHLTPVEQAYKAELATLNRIAESGIYKEYTHETTPEGSRIWTLKRKRSLTEQNLRRLNQNHRDKVPKHSPIGIDFLSPTGNTEWKDIRLSYLLEKPHWAEEGGVLMHKAYLRARAGVIPPRFSPWDYVSNGLPAQFYESEEEKQWWETHNDPYYSKLGCAHGEVRKGFAQEWSYDVKLKVWYRQVKILEEWKFSPEEWKERWVVKSEGKRLKGNAGEISPRGTKVREEVAMVESAGQVGGLRKEAAGELDQSGTRQPMMQPILDETGLSFVRWAPQSKPDHSPEARKASLLPQPIVDEAGLSFVGWQQKGKKKKRSPTRQRPANHLPLPSTQKPHSKKRKLSQYVGHSQDDKTSRPRRRTVEKSASRRQQKIALHDVIVDETGLSVVGWTRSNAVKRNT</sequence>
<dbReference type="AlphaFoldDB" id="A0A2S6CCT2"/>
<name>A0A2S6CCT2_9PEZI</name>
<gene>
    <name evidence="2" type="ORF">CBER1_06273</name>
</gene>
<evidence type="ECO:0000313" key="3">
    <source>
        <dbReference type="Proteomes" id="UP000237631"/>
    </source>
</evidence>
<evidence type="ECO:0000313" key="2">
    <source>
        <dbReference type="EMBL" id="PPJ57538.1"/>
    </source>
</evidence>
<keyword evidence="3" id="KW-1185">Reference proteome</keyword>
<reference evidence="3" key="1">
    <citation type="journal article" date="2017" name="bioRxiv">
        <title>Conservation of a gene cluster reveals novel cercosporin biosynthetic mechanisms and extends production to the genus Colletotrichum.</title>
        <authorList>
            <person name="de Jonge R."/>
            <person name="Ebert M.K."/>
            <person name="Huitt-Roehl C.R."/>
            <person name="Pal P."/>
            <person name="Suttle J.C."/>
            <person name="Spanner R.E."/>
            <person name="Neubauer J.D."/>
            <person name="Jurick W.M.II."/>
            <person name="Stott K.A."/>
            <person name="Secor G.A."/>
            <person name="Thomma B.P.H.J."/>
            <person name="Van de Peer Y."/>
            <person name="Townsend C.A."/>
            <person name="Bolton M.D."/>
        </authorList>
    </citation>
    <scope>NUCLEOTIDE SEQUENCE [LARGE SCALE GENOMIC DNA]</scope>
    <source>
        <strain evidence="3">CBS538.71</strain>
    </source>
</reference>
<feature type="compositionally biased region" description="Basic residues" evidence="1">
    <location>
        <begin position="321"/>
        <end position="330"/>
    </location>
</feature>
<proteinExistence type="predicted"/>
<organism evidence="2 3">
    <name type="scientific">Cercospora berteroae</name>
    <dbReference type="NCBI Taxonomy" id="357750"/>
    <lineage>
        <taxon>Eukaryota</taxon>
        <taxon>Fungi</taxon>
        <taxon>Dikarya</taxon>
        <taxon>Ascomycota</taxon>
        <taxon>Pezizomycotina</taxon>
        <taxon>Dothideomycetes</taxon>
        <taxon>Dothideomycetidae</taxon>
        <taxon>Mycosphaerellales</taxon>
        <taxon>Mycosphaerellaceae</taxon>
        <taxon>Cercospora</taxon>
    </lineage>
</organism>
<dbReference type="EMBL" id="PNEN01000492">
    <property type="protein sequence ID" value="PPJ57538.1"/>
    <property type="molecule type" value="Genomic_DNA"/>
</dbReference>
<feature type="region of interest" description="Disordered" evidence="1">
    <location>
        <begin position="286"/>
        <end position="305"/>
    </location>
</feature>
<feature type="region of interest" description="Disordered" evidence="1">
    <location>
        <begin position="314"/>
        <end position="382"/>
    </location>
</feature>
<evidence type="ECO:0000256" key="1">
    <source>
        <dbReference type="SAM" id="MobiDB-lite"/>
    </source>
</evidence>
<accession>A0A2S6CCT2</accession>
<protein>
    <submittedName>
        <fullName evidence="2">Uncharacterized protein</fullName>
    </submittedName>
</protein>
<feature type="compositionally biased region" description="Basic and acidic residues" evidence="1">
    <location>
        <begin position="360"/>
        <end position="377"/>
    </location>
</feature>
<dbReference type="OrthoDB" id="3632140at2759"/>
<feature type="compositionally biased region" description="Basic and acidic residues" evidence="1">
    <location>
        <begin position="290"/>
        <end position="299"/>
    </location>
</feature>
<comment type="caution">
    <text evidence="2">The sequence shown here is derived from an EMBL/GenBank/DDBJ whole genome shotgun (WGS) entry which is preliminary data.</text>
</comment>
<dbReference type="Proteomes" id="UP000237631">
    <property type="component" value="Unassembled WGS sequence"/>
</dbReference>